<evidence type="ECO:0000256" key="3">
    <source>
        <dbReference type="ARBA" id="ARBA00023274"/>
    </source>
</evidence>
<proteinExistence type="inferred from homology"/>
<keyword evidence="6" id="KW-1185">Reference proteome</keyword>
<evidence type="ECO:0000313" key="5">
    <source>
        <dbReference type="EMBL" id="WPG97710.1"/>
    </source>
</evidence>
<dbReference type="GO" id="GO:0006412">
    <property type="term" value="P:translation"/>
    <property type="evidence" value="ECO:0007669"/>
    <property type="project" value="InterPro"/>
</dbReference>
<dbReference type="InterPro" id="IPR002784">
    <property type="entry name" value="Ribosomal_eL14_dom"/>
</dbReference>
<dbReference type="CDD" id="cd23702">
    <property type="entry name" value="eL14"/>
    <property type="match status" value="1"/>
</dbReference>
<gene>
    <name evidence="5" type="ORF">R9X50_00049100</name>
</gene>
<dbReference type="Proteomes" id="UP001303373">
    <property type="component" value="Chromosome 1"/>
</dbReference>
<dbReference type="Gene3D" id="2.30.30.30">
    <property type="match status" value="1"/>
</dbReference>
<comment type="similarity">
    <text evidence="1">Belongs to the eukaryotic ribosomal protein eL14 family.</text>
</comment>
<reference evidence="5 6" key="1">
    <citation type="submission" date="2023-11" db="EMBL/GenBank/DDBJ databases">
        <title>An acidophilic fungus is an integral part of prey digestion in a carnivorous sundew plant.</title>
        <authorList>
            <person name="Tsai I.J."/>
        </authorList>
    </citation>
    <scope>NUCLEOTIDE SEQUENCE [LARGE SCALE GENOMIC DNA]</scope>
    <source>
        <strain evidence="5">169a</strain>
    </source>
</reference>
<evidence type="ECO:0000313" key="6">
    <source>
        <dbReference type="Proteomes" id="UP001303373"/>
    </source>
</evidence>
<evidence type="ECO:0000256" key="1">
    <source>
        <dbReference type="ARBA" id="ARBA00006592"/>
    </source>
</evidence>
<dbReference type="GO" id="GO:0003735">
    <property type="term" value="F:structural constituent of ribosome"/>
    <property type="evidence" value="ECO:0007669"/>
    <property type="project" value="InterPro"/>
</dbReference>
<protein>
    <recommendedName>
        <fullName evidence="4">Large ribosomal subunit protein eL14 domain-containing protein</fullName>
    </recommendedName>
</protein>
<dbReference type="PANTHER" id="PTHR11127:SF2">
    <property type="entry name" value="LARGE RIBOSOMAL SUBUNIT PROTEIN EL14"/>
    <property type="match status" value="1"/>
</dbReference>
<feature type="domain" description="Large ribosomal subunit protein eL14" evidence="4">
    <location>
        <begin position="57"/>
        <end position="131"/>
    </location>
</feature>
<dbReference type="GO" id="GO:0003723">
    <property type="term" value="F:RNA binding"/>
    <property type="evidence" value="ECO:0007669"/>
    <property type="project" value="InterPro"/>
</dbReference>
<sequence>MGDADVTASNWRNVEVGRIAYFAKGEFAGRLAAIVQIIDHKRVLVDGPSSDAKKAVPRHAAPLSHISLTGLVVKIPFAIGTAALKKRWDAEDIDGQWAKSSYAQGIAKSTRRKQLSDFERFKAMVLRKQARFEVRKQLAAKA</sequence>
<dbReference type="Pfam" id="PF01929">
    <property type="entry name" value="Ribosomal_L14e"/>
    <property type="match status" value="1"/>
</dbReference>
<dbReference type="GO" id="GO:0022625">
    <property type="term" value="C:cytosolic large ribosomal subunit"/>
    <property type="evidence" value="ECO:0007669"/>
    <property type="project" value="TreeGrafter"/>
</dbReference>
<dbReference type="EMBL" id="CP138580">
    <property type="protein sequence ID" value="WPG97710.1"/>
    <property type="molecule type" value="Genomic_DNA"/>
</dbReference>
<evidence type="ECO:0000259" key="4">
    <source>
        <dbReference type="Pfam" id="PF01929"/>
    </source>
</evidence>
<evidence type="ECO:0000256" key="2">
    <source>
        <dbReference type="ARBA" id="ARBA00022980"/>
    </source>
</evidence>
<dbReference type="GO" id="GO:0042273">
    <property type="term" value="P:ribosomal large subunit biogenesis"/>
    <property type="evidence" value="ECO:0007669"/>
    <property type="project" value="TreeGrafter"/>
</dbReference>
<organism evidence="5 6">
    <name type="scientific">Acrodontium crateriforme</name>
    <dbReference type="NCBI Taxonomy" id="150365"/>
    <lineage>
        <taxon>Eukaryota</taxon>
        <taxon>Fungi</taxon>
        <taxon>Dikarya</taxon>
        <taxon>Ascomycota</taxon>
        <taxon>Pezizomycotina</taxon>
        <taxon>Dothideomycetes</taxon>
        <taxon>Dothideomycetidae</taxon>
        <taxon>Mycosphaerellales</taxon>
        <taxon>Teratosphaeriaceae</taxon>
        <taxon>Acrodontium</taxon>
    </lineage>
</organism>
<dbReference type="InterPro" id="IPR014722">
    <property type="entry name" value="Rib_uL2_dom2"/>
</dbReference>
<name>A0AAQ3R225_9PEZI</name>
<dbReference type="AlphaFoldDB" id="A0AAQ3R225"/>
<dbReference type="InterPro" id="IPR008991">
    <property type="entry name" value="Translation_prot_SH3-like_sf"/>
</dbReference>
<keyword evidence="3" id="KW-0687">Ribonucleoprotein</keyword>
<accession>A0AAQ3R225</accession>
<dbReference type="PANTHER" id="PTHR11127">
    <property type="entry name" value="60S RIBOSOMAL PROTEIN L14"/>
    <property type="match status" value="1"/>
</dbReference>
<dbReference type="InterPro" id="IPR039660">
    <property type="entry name" value="Ribosomal_eL14"/>
</dbReference>
<keyword evidence="2" id="KW-0689">Ribosomal protein</keyword>
<dbReference type="SUPFAM" id="SSF50104">
    <property type="entry name" value="Translation proteins SH3-like domain"/>
    <property type="match status" value="1"/>
</dbReference>
<dbReference type="Gene3D" id="6.10.250.2270">
    <property type="match status" value="1"/>
</dbReference>